<reference evidence="21" key="1">
    <citation type="submission" date="2025-08" db="UniProtKB">
        <authorList>
            <consortium name="Ensembl"/>
        </authorList>
    </citation>
    <scope>IDENTIFICATION</scope>
</reference>
<evidence type="ECO:0000256" key="14">
    <source>
        <dbReference type="ARBA" id="ARBA00059259"/>
    </source>
</evidence>
<dbReference type="InterPro" id="IPR041611">
    <property type="entry name" value="SKICH"/>
</dbReference>
<evidence type="ECO:0000256" key="10">
    <source>
        <dbReference type="ARBA" id="ARBA00023036"/>
    </source>
</evidence>
<evidence type="ECO:0000256" key="8">
    <source>
        <dbReference type="ARBA" id="ARBA00022737"/>
    </source>
</evidence>
<keyword evidence="22" id="KW-1185">Reference proteome</keyword>
<dbReference type="Pfam" id="PF22669">
    <property type="entry name" value="Exo_endo_phos2"/>
    <property type="match status" value="1"/>
</dbReference>
<evidence type="ECO:0000313" key="22">
    <source>
        <dbReference type="Proteomes" id="UP000694546"/>
    </source>
</evidence>
<protein>
    <recommendedName>
        <fullName evidence="15">Phosphatidylinositol 4,5-bisphosphate 5-phosphatase A</fullName>
        <ecNumber evidence="4">3.1.3.36</ecNumber>
        <ecNumber evidence="3">3.1.3.56</ecNumber>
    </recommendedName>
    <alternativeName>
        <fullName evidence="16">Inositol polyphosphate 5-phosphatase J</fullName>
    </alternativeName>
    <alternativeName>
        <fullName evidence="18">Phosphatidylinositol 1,3,4,5-tetrakisphosphate 5-phosphatase</fullName>
    </alternativeName>
    <alternativeName>
        <fullName evidence="17">Phosphatidylinositol 1,4,5-trisphosphate 5-phosphatase</fullName>
    </alternativeName>
</protein>
<evidence type="ECO:0000256" key="5">
    <source>
        <dbReference type="ARBA" id="ARBA00022481"/>
    </source>
</evidence>
<comment type="subcellular location">
    <subcellularLocation>
        <location evidence="1">Cytoplasm</location>
    </subcellularLocation>
</comment>
<evidence type="ECO:0000256" key="17">
    <source>
        <dbReference type="ARBA" id="ARBA00080251"/>
    </source>
</evidence>
<comment type="function">
    <text evidence="14">Inositol 5-phosphatase, which converts inositol 1,4,5-trisphosphate to inositol 1,4-bisphosphate. Also converts phosphatidylinositol 4,5-bisphosphate to phosphatidylinositol 4-phosphate and inositol 1,3,4,5-tetrakisphosphate to inositol 1,3,4-trisphosphate in vitro. May be involved in modulation of the function of inositol and phosphatidylinositol polyphosphate-binding proteins that are present at membranes ruffles.</text>
</comment>
<feature type="region of interest" description="Disordered" evidence="19">
    <location>
        <begin position="1"/>
        <end position="66"/>
    </location>
</feature>
<dbReference type="GO" id="GO:0046856">
    <property type="term" value="P:phosphatidylinositol dephosphorylation"/>
    <property type="evidence" value="ECO:0007669"/>
    <property type="project" value="InterPro"/>
</dbReference>
<reference evidence="21" key="2">
    <citation type="submission" date="2025-09" db="UniProtKB">
        <authorList>
            <consortium name="Ensembl"/>
        </authorList>
    </citation>
    <scope>IDENTIFICATION</scope>
</reference>
<dbReference type="GO" id="GO:0004439">
    <property type="term" value="F:phosphatidylinositol-4,5-bisphosphate 5-phosphatase activity"/>
    <property type="evidence" value="ECO:0007669"/>
    <property type="project" value="UniProtKB-EC"/>
</dbReference>
<proteinExistence type="inferred from homology"/>
<evidence type="ECO:0000259" key="20">
    <source>
        <dbReference type="SMART" id="SM00128"/>
    </source>
</evidence>
<dbReference type="GO" id="GO:0017124">
    <property type="term" value="F:SH3 domain binding"/>
    <property type="evidence" value="ECO:0007669"/>
    <property type="project" value="UniProtKB-KW"/>
</dbReference>
<keyword evidence="5" id="KW-0488">Methylation</keyword>
<dbReference type="SUPFAM" id="SSF56219">
    <property type="entry name" value="DNase I-like"/>
    <property type="match status" value="1"/>
</dbReference>
<evidence type="ECO:0000256" key="11">
    <source>
        <dbReference type="ARBA" id="ARBA00050516"/>
    </source>
</evidence>
<dbReference type="CDD" id="cd09094">
    <property type="entry name" value="INPP5c_INPP5J-like"/>
    <property type="match status" value="1"/>
</dbReference>
<dbReference type="SMART" id="SM00128">
    <property type="entry name" value="IPPc"/>
    <property type="match status" value="1"/>
</dbReference>
<dbReference type="GeneTree" id="ENSGT00940000156855"/>
<dbReference type="GO" id="GO:0005737">
    <property type="term" value="C:cytoplasm"/>
    <property type="evidence" value="ECO:0007669"/>
    <property type="project" value="UniProtKB-SubCell"/>
</dbReference>
<dbReference type="InterPro" id="IPR046985">
    <property type="entry name" value="IP5"/>
</dbReference>
<sequence>MDPGSQDQSPRPSDHPEGAEVLEAPGPGAPPPPKTPEAPPPAAQPGPPSSARPRRPQRTPRVEGSVDILEPKVHLITWNVGSSMPPDDMTDLLGLRVGDGNTDMYIIGLQEVNSMINKRLKDVLFTDQWSEACMDRLSPFGYVLVTSQRMQGVLLLLFAKYYHLPFLRGVQTETTRTGLGGYWGNKGGVSARMSVFGHTVCFLNCHLPAHMENSEQRMEDFESILQQQTFEGQAATGVLDHDVVFWFGDLNFRINDLEMQVVKSAIESNKLAVLWEKDQLNMAKDNEVVLEGFLEGPLKFMPTYKFDVGTDTYDTSGKKRKPAWTDRILWRLRPPAASSAPKTGKRASMLGLSCGTKVTQHCYRSHMEYTVSDHKPVASIFTLQFPYKVDSPLVTLLVEDEWTSLADAVVAFRLAPSYARSSWDWIGLYKVGFRHHKDYVGYVWAKQEEADYQRQEHQVMDLFFVFSF</sequence>
<evidence type="ECO:0000256" key="3">
    <source>
        <dbReference type="ARBA" id="ARBA00012997"/>
    </source>
</evidence>
<comment type="catalytic activity">
    <reaction evidence="12">
        <text>1D-myo-inositol 1,4,5-trisphosphate + H2O = 1D-myo-inositol 1,4-bisphosphate + phosphate</text>
        <dbReference type="Rhea" id="RHEA:19797"/>
        <dbReference type="ChEBI" id="CHEBI:15377"/>
        <dbReference type="ChEBI" id="CHEBI:43474"/>
        <dbReference type="ChEBI" id="CHEBI:58282"/>
        <dbReference type="ChEBI" id="CHEBI:203600"/>
        <dbReference type="EC" id="3.1.3.56"/>
    </reaction>
    <physiologicalReaction direction="left-to-right" evidence="12">
        <dbReference type="Rhea" id="RHEA:19798"/>
    </physiologicalReaction>
</comment>
<comment type="catalytic activity">
    <reaction evidence="11">
        <text>a 1,2-diacyl-sn-glycero-3-phospho-(1D-myo-inositol-4,5-bisphosphate) + H2O = a 1,2-diacyl-sn-glycero-3-phospho-(1D-myo-inositol 4-phosphate) + phosphate</text>
        <dbReference type="Rhea" id="RHEA:22764"/>
        <dbReference type="ChEBI" id="CHEBI:15377"/>
        <dbReference type="ChEBI" id="CHEBI:43474"/>
        <dbReference type="ChEBI" id="CHEBI:58178"/>
        <dbReference type="ChEBI" id="CHEBI:58456"/>
        <dbReference type="EC" id="3.1.3.36"/>
    </reaction>
    <physiologicalReaction direction="left-to-right" evidence="11">
        <dbReference type="Rhea" id="RHEA:22765"/>
    </physiologicalReaction>
</comment>
<keyword evidence="7" id="KW-0597">Phosphoprotein</keyword>
<comment type="catalytic activity">
    <reaction evidence="13">
        <text>1D-myo-inositol 1,3,4,5-tetrakisphosphate + H2O = 1D-myo-inositol 1,3,4-trisphosphate + phosphate</text>
        <dbReference type="Rhea" id="RHEA:11392"/>
        <dbReference type="ChEBI" id="CHEBI:15377"/>
        <dbReference type="ChEBI" id="CHEBI:43474"/>
        <dbReference type="ChEBI" id="CHEBI:57895"/>
        <dbReference type="ChEBI" id="CHEBI:58414"/>
        <dbReference type="EC" id="3.1.3.56"/>
    </reaction>
    <physiologicalReaction direction="left-to-right" evidence="13">
        <dbReference type="Rhea" id="RHEA:11393"/>
    </physiologicalReaction>
</comment>
<evidence type="ECO:0000256" key="12">
    <source>
        <dbReference type="ARBA" id="ARBA00051894"/>
    </source>
</evidence>
<dbReference type="Gene3D" id="3.60.10.10">
    <property type="entry name" value="Endonuclease/exonuclease/phosphatase"/>
    <property type="match status" value="1"/>
</dbReference>
<dbReference type="GO" id="GO:0004445">
    <property type="term" value="F:inositol-polyphosphate 5-phosphatase activity"/>
    <property type="evidence" value="ECO:0007669"/>
    <property type="project" value="UniProtKB-EC"/>
</dbReference>
<evidence type="ECO:0000256" key="19">
    <source>
        <dbReference type="SAM" id="MobiDB-lite"/>
    </source>
</evidence>
<dbReference type="Ensembl" id="ENSGMOT00000027328.1">
    <property type="protein sequence ID" value="ENSGMOP00000037505.1"/>
    <property type="gene ID" value="ENSGMOG00000012173.2"/>
</dbReference>
<dbReference type="FunFam" id="3.60.10.10:FF:000013">
    <property type="entry name" value="Phosphatidylinositol 4,5-bisphosphate 5-phosphatase A"/>
    <property type="match status" value="1"/>
</dbReference>
<dbReference type="PANTHER" id="PTHR11200:SF127">
    <property type="entry name" value="PHOSPHATIDYLINOSITOL 4,5-BISPHOSPHATE 5-PHOSPHATASE A"/>
    <property type="match status" value="1"/>
</dbReference>
<dbReference type="Proteomes" id="UP000694546">
    <property type="component" value="Chromosome 6"/>
</dbReference>
<keyword evidence="9" id="KW-0378">Hydrolase</keyword>
<evidence type="ECO:0000313" key="21">
    <source>
        <dbReference type="Ensembl" id="ENSGMOP00000037505.1"/>
    </source>
</evidence>
<accession>A0A8C5AW89</accession>
<dbReference type="Gene3D" id="2.60.40.2840">
    <property type="match status" value="1"/>
</dbReference>
<dbReference type="GO" id="GO:0034485">
    <property type="term" value="F:phosphatidylinositol-3,4,5-trisphosphate 5-phosphatase activity"/>
    <property type="evidence" value="ECO:0007669"/>
    <property type="project" value="TreeGrafter"/>
</dbReference>
<dbReference type="InterPro" id="IPR000300">
    <property type="entry name" value="IPPc"/>
</dbReference>
<feature type="compositionally biased region" description="Pro residues" evidence="19">
    <location>
        <begin position="27"/>
        <end position="50"/>
    </location>
</feature>
<dbReference type="Pfam" id="PF17751">
    <property type="entry name" value="SKICH"/>
    <property type="match status" value="1"/>
</dbReference>
<keyword evidence="8" id="KW-0677">Repeat</keyword>
<dbReference type="FunFam" id="2.60.40.2840:FF:000003">
    <property type="entry name" value="Phosphatidylinositol 4,5-bisphosphate 5-phosphatase A"/>
    <property type="match status" value="1"/>
</dbReference>
<dbReference type="EC" id="3.1.3.36" evidence="4"/>
<comment type="similarity">
    <text evidence="2">Belongs to the inositol 1,4,5-trisphosphate 5-phosphatase type II family.</text>
</comment>
<evidence type="ECO:0000256" key="1">
    <source>
        <dbReference type="ARBA" id="ARBA00004496"/>
    </source>
</evidence>
<evidence type="ECO:0000256" key="9">
    <source>
        <dbReference type="ARBA" id="ARBA00022801"/>
    </source>
</evidence>
<dbReference type="GO" id="GO:0001726">
    <property type="term" value="C:ruffle"/>
    <property type="evidence" value="ECO:0007669"/>
    <property type="project" value="TreeGrafter"/>
</dbReference>
<keyword evidence="6" id="KW-0963">Cytoplasm</keyword>
<organism evidence="21 22">
    <name type="scientific">Gadus morhua</name>
    <name type="common">Atlantic cod</name>
    <dbReference type="NCBI Taxonomy" id="8049"/>
    <lineage>
        <taxon>Eukaryota</taxon>
        <taxon>Metazoa</taxon>
        <taxon>Chordata</taxon>
        <taxon>Craniata</taxon>
        <taxon>Vertebrata</taxon>
        <taxon>Euteleostomi</taxon>
        <taxon>Actinopterygii</taxon>
        <taxon>Neopterygii</taxon>
        <taxon>Teleostei</taxon>
        <taxon>Neoteleostei</taxon>
        <taxon>Acanthomorphata</taxon>
        <taxon>Zeiogadaria</taxon>
        <taxon>Gadariae</taxon>
        <taxon>Gadiformes</taxon>
        <taxon>Gadoidei</taxon>
        <taxon>Gadidae</taxon>
        <taxon>Gadus</taxon>
    </lineage>
</organism>
<dbReference type="AlphaFoldDB" id="A0A8C5AW89"/>
<name>A0A8C5AW89_GADMO</name>
<feature type="domain" description="Inositol polyphosphate-related phosphatase" evidence="20">
    <location>
        <begin position="72"/>
        <end position="390"/>
    </location>
</feature>
<dbReference type="InterPro" id="IPR036691">
    <property type="entry name" value="Endo/exonu/phosph_ase_sf"/>
</dbReference>
<evidence type="ECO:0000256" key="15">
    <source>
        <dbReference type="ARBA" id="ARBA00067189"/>
    </source>
</evidence>
<keyword evidence="10" id="KW-0729">SH3-binding</keyword>
<evidence type="ECO:0000256" key="18">
    <source>
        <dbReference type="ARBA" id="ARBA00080358"/>
    </source>
</evidence>
<evidence type="ECO:0000256" key="2">
    <source>
        <dbReference type="ARBA" id="ARBA00005910"/>
    </source>
</evidence>
<evidence type="ECO:0000256" key="16">
    <source>
        <dbReference type="ARBA" id="ARBA00075782"/>
    </source>
</evidence>
<evidence type="ECO:0000256" key="6">
    <source>
        <dbReference type="ARBA" id="ARBA00022490"/>
    </source>
</evidence>
<evidence type="ECO:0000256" key="4">
    <source>
        <dbReference type="ARBA" id="ARBA00013044"/>
    </source>
</evidence>
<feature type="compositionally biased region" description="Polar residues" evidence="19">
    <location>
        <begin position="1"/>
        <end position="11"/>
    </location>
</feature>
<evidence type="ECO:0000256" key="7">
    <source>
        <dbReference type="ARBA" id="ARBA00022553"/>
    </source>
</evidence>
<dbReference type="PANTHER" id="PTHR11200">
    <property type="entry name" value="INOSITOL 5-PHOSPHATASE"/>
    <property type="match status" value="1"/>
</dbReference>
<dbReference type="EC" id="3.1.3.56" evidence="3"/>
<dbReference type="GO" id="GO:0005886">
    <property type="term" value="C:plasma membrane"/>
    <property type="evidence" value="ECO:0007669"/>
    <property type="project" value="TreeGrafter"/>
</dbReference>
<evidence type="ECO:0000256" key="13">
    <source>
        <dbReference type="ARBA" id="ARBA00052071"/>
    </source>
</evidence>